<feature type="domain" description="G-protein coupled receptors family 1 profile" evidence="11">
    <location>
        <begin position="20"/>
        <end position="272"/>
    </location>
</feature>
<evidence type="ECO:0000256" key="2">
    <source>
        <dbReference type="ARBA" id="ARBA00022475"/>
    </source>
</evidence>
<dbReference type="SUPFAM" id="SSF81321">
    <property type="entry name" value="Family A G protein-coupled receptor-like"/>
    <property type="match status" value="1"/>
</dbReference>
<dbReference type="GO" id="GO:0005886">
    <property type="term" value="C:plasma membrane"/>
    <property type="evidence" value="ECO:0007669"/>
    <property type="project" value="UniProtKB-SubCell"/>
</dbReference>
<evidence type="ECO:0000256" key="6">
    <source>
        <dbReference type="ARBA" id="ARBA00023136"/>
    </source>
</evidence>
<dbReference type="SMART" id="SM01381">
    <property type="entry name" value="7TM_GPCR_Srsx"/>
    <property type="match status" value="1"/>
</dbReference>
<comment type="subcellular location">
    <subcellularLocation>
        <location evidence="1">Cell membrane</location>
        <topology evidence="1">Multi-pass membrane protein</topology>
    </subcellularLocation>
</comment>
<gene>
    <name evidence="12" type="ORF">pdam_00001916</name>
</gene>
<evidence type="ECO:0000256" key="1">
    <source>
        <dbReference type="ARBA" id="ARBA00004651"/>
    </source>
</evidence>
<dbReference type="AlphaFoldDB" id="A0A3M6TQL0"/>
<feature type="transmembrane region" description="Helical" evidence="10">
    <location>
        <begin position="68"/>
        <end position="87"/>
    </location>
</feature>
<dbReference type="PANTHER" id="PTHR24249">
    <property type="entry name" value="HISTAMINE RECEPTOR-RELATED G-PROTEIN COUPLED RECEPTOR"/>
    <property type="match status" value="1"/>
</dbReference>
<evidence type="ECO:0000256" key="8">
    <source>
        <dbReference type="ARBA" id="ARBA00023224"/>
    </source>
</evidence>
<dbReference type="Gene3D" id="1.20.1070.10">
    <property type="entry name" value="Rhodopsin 7-helix transmembrane proteins"/>
    <property type="match status" value="1"/>
</dbReference>
<accession>A0A3M6TQL0</accession>
<keyword evidence="4 10" id="KW-1133">Transmembrane helix</keyword>
<name>A0A3M6TQL0_POCDA</name>
<keyword evidence="3 9" id="KW-0812">Transmembrane</keyword>
<feature type="transmembrane region" description="Helical" evidence="10">
    <location>
        <begin position="213"/>
        <end position="236"/>
    </location>
</feature>
<evidence type="ECO:0000256" key="3">
    <source>
        <dbReference type="ARBA" id="ARBA00022692"/>
    </source>
</evidence>
<reference evidence="12 13" key="1">
    <citation type="journal article" date="2018" name="Sci. Rep.">
        <title>Comparative analysis of the Pocillopora damicornis genome highlights role of immune system in coral evolution.</title>
        <authorList>
            <person name="Cunning R."/>
            <person name="Bay R.A."/>
            <person name="Gillette P."/>
            <person name="Baker A.C."/>
            <person name="Traylor-Knowles N."/>
        </authorList>
    </citation>
    <scope>NUCLEOTIDE SEQUENCE [LARGE SCALE GENOMIC DNA]</scope>
    <source>
        <strain evidence="12">RSMAS</strain>
        <tissue evidence="12">Whole animal</tissue>
    </source>
</reference>
<comment type="similarity">
    <text evidence="9">Belongs to the G-protein coupled receptor 1 family.</text>
</comment>
<organism evidence="12 13">
    <name type="scientific">Pocillopora damicornis</name>
    <name type="common">Cauliflower coral</name>
    <name type="synonym">Millepora damicornis</name>
    <dbReference type="NCBI Taxonomy" id="46731"/>
    <lineage>
        <taxon>Eukaryota</taxon>
        <taxon>Metazoa</taxon>
        <taxon>Cnidaria</taxon>
        <taxon>Anthozoa</taxon>
        <taxon>Hexacorallia</taxon>
        <taxon>Scleractinia</taxon>
        <taxon>Astrocoeniina</taxon>
        <taxon>Pocilloporidae</taxon>
        <taxon>Pocillopora</taxon>
    </lineage>
</organism>
<sequence>MRPSEIAIPLGCLSLLIVVTNSCVCLLVYLHPKLRTYTNGFVVSLAVSDILTGALLLPLYIALPTHPVTGYIVCAILLTGVANVFLVTLDRYLAIKKPFNYYAVMRRYFFKFIVGSWIVPLFVSIIPLIWGSEDSILAQTIYMFMLQGMGVVVPYLFVCIAYYQIFQQARHIVKRLRRDSSLGSWRGKRDNKDKLKKNSNSTMASETKVAKMFALISISFLLSWTPVLYLTSIWYVYAITDKNTVEMLSPVWLLEFSLFTVALGSAVNPIVYSFFKPDFRGIIKKRFPNRTPSSTLKQDSTYVIDVAVVVKNLKNEKHGKETDL</sequence>
<dbReference type="GO" id="GO:0004930">
    <property type="term" value="F:G protein-coupled receptor activity"/>
    <property type="evidence" value="ECO:0007669"/>
    <property type="project" value="UniProtKB-KW"/>
</dbReference>
<dbReference type="InterPro" id="IPR050569">
    <property type="entry name" value="TAAR"/>
</dbReference>
<dbReference type="InterPro" id="IPR017452">
    <property type="entry name" value="GPCR_Rhodpsn_7TM"/>
</dbReference>
<evidence type="ECO:0000256" key="9">
    <source>
        <dbReference type="RuleBase" id="RU000688"/>
    </source>
</evidence>
<comment type="caution">
    <text evidence="12">The sequence shown here is derived from an EMBL/GenBank/DDBJ whole genome shotgun (WGS) entry which is preliminary data.</text>
</comment>
<keyword evidence="8 9" id="KW-0807">Transducer</keyword>
<evidence type="ECO:0000259" key="11">
    <source>
        <dbReference type="PROSITE" id="PS50262"/>
    </source>
</evidence>
<dbReference type="PROSITE" id="PS50262">
    <property type="entry name" value="G_PROTEIN_RECEP_F1_2"/>
    <property type="match status" value="1"/>
</dbReference>
<dbReference type="InterPro" id="IPR000276">
    <property type="entry name" value="GPCR_Rhodpsn"/>
</dbReference>
<feature type="transmembrane region" description="Helical" evidence="10">
    <location>
        <begin position="6"/>
        <end position="29"/>
    </location>
</feature>
<feature type="transmembrane region" description="Helical" evidence="10">
    <location>
        <begin position="108"/>
        <end position="130"/>
    </location>
</feature>
<dbReference type="PANTHER" id="PTHR24249:SF372">
    <property type="entry name" value="G-PROTEIN COUPLED RECEPTORS FAMILY 1 PROFILE DOMAIN-CONTAINING PROTEIN"/>
    <property type="match status" value="1"/>
</dbReference>
<evidence type="ECO:0000256" key="5">
    <source>
        <dbReference type="ARBA" id="ARBA00023040"/>
    </source>
</evidence>
<keyword evidence="2" id="KW-1003">Cell membrane</keyword>
<dbReference type="OMA" id="RIMLRRC"/>
<keyword evidence="5 9" id="KW-0297">G-protein coupled receptor</keyword>
<dbReference type="Proteomes" id="UP000275408">
    <property type="component" value="Unassembled WGS sequence"/>
</dbReference>
<feature type="transmembrane region" description="Helical" evidence="10">
    <location>
        <begin position="142"/>
        <end position="165"/>
    </location>
</feature>
<dbReference type="PRINTS" id="PR00237">
    <property type="entry name" value="GPCRRHODOPSN"/>
</dbReference>
<dbReference type="PROSITE" id="PS00237">
    <property type="entry name" value="G_PROTEIN_RECEP_F1_1"/>
    <property type="match status" value="1"/>
</dbReference>
<keyword evidence="6 10" id="KW-0472">Membrane</keyword>
<protein>
    <recommendedName>
        <fullName evidence="11">G-protein coupled receptors family 1 profile domain-containing protein</fullName>
    </recommendedName>
</protein>
<dbReference type="STRING" id="46731.A0A3M6TQL0"/>
<keyword evidence="7 9" id="KW-0675">Receptor</keyword>
<evidence type="ECO:0000313" key="13">
    <source>
        <dbReference type="Proteomes" id="UP000275408"/>
    </source>
</evidence>
<proteinExistence type="inferred from homology"/>
<keyword evidence="13" id="KW-1185">Reference proteome</keyword>
<dbReference type="Pfam" id="PF00001">
    <property type="entry name" value="7tm_1"/>
    <property type="match status" value="1"/>
</dbReference>
<evidence type="ECO:0000256" key="10">
    <source>
        <dbReference type="SAM" id="Phobius"/>
    </source>
</evidence>
<evidence type="ECO:0000256" key="7">
    <source>
        <dbReference type="ARBA" id="ARBA00023170"/>
    </source>
</evidence>
<evidence type="ECO:0000313" key="12">
    <source>
        <dbReference type="EMBL" id="RMX43544.1"/>
    </source>
</evidence>
<dbReference type="OrthoDB" id="10042731at2759"/>
<evidence type="ECO:0000256" key="4">
    <source>
        <dbReference type="ARBA" id="ARBA00022989"/>
    </source>
</evidence>
<dbReference type="EMBL" id="RCHS01003197">
    <property type="protein sequence ID" value="RMX43544.1"/>
    <property type="molecule type" value="Genomic_DNA"/>
</dbReference>
<feature type="transmembrane region" description="Helical" evidence="10">
    <location>
        <begin position="41"/>
        <end position="62"/>
    </location>
</feature>
<feature type="transmembrane region" description="Helical" evidence="10">
    <location>
        <begin position="256"/>
        <end position="275"/>
    </location>
</feature>